<proteinExistence type="predicted"/>
<organism evidence="1 2">
    <name type="scientific">Irpex rosettiformis</name>
    <dbReference type="NCBI Taxonomy" id="378272"/>
    <lineage>
        <taxon>Eukaryota</taxon>
        <taxon>Fungi</taxon>
        <taxon>Dikarya</taxon>
        <taxon>Basidiomycota</taxon>
        <taxon>Agaricomycotina</taxon>
        <taxon>Agaricomycetes</taxon>
        <taxon>Polyporales</taxon>
        <taxon>Irpicaceae</taxon>
        <taxon>Irpex</taxon>
    </lineage>
</organism>
<name>A0ACB8ULP5_9APHY</name>
<accession>A0ACB8ULP5</accession>
<reference evidence="1" key="1">
    <citation type="journal article" date="2021" name="Environ. Microbiol.">
        <title>Gene family expansions and transcriptome signatures uncover fungal adaptations to wood decay.</title>
        <authorList>
            <person name="Hage H."/>
            <person name="Miyauchi S."/>
            <person name="Viragh M."/>
            <person name="Drula E."/>
            <person name="Min B."/>
            <person name="Chaduli D."/>
            <person name="Navarro D."/>
            <person name="Favel A."/>
            <person name="Norest M."/>
            <person name="Lesage-Meessen L."/>
            <person name="Balint B."/>
            <person name="Merenyi Z."/>
            <person name="de Eugenio L."/>
            <person name="Morin E."/>
            <person name="Martinez A.T."/>
            <person name="Baldrian P."/>
            <person name="Stursova M."/>
            <person name="Martinez M.J."/>
            <person name="Novotny C."/>
            <person name="Magnuson J.K."/>
            <person name="Spatafora J.W."/>
            <person name="Maurice S."/>
            <person name="Pangilinan J."/>
            <person name="Andreopoulos W."/>
            <person name="LaButti K."/>
            <person name="Hundley H."/>
            <person name="Na H."/>
            <person name="Kuo A."/>
            <person name="Barry K."/>
            <person name="Lipzen A."/>
            <person name="Henrissat B."/>
            <person name="Riley R."/>
            <person name="Ahrendt S."/>
            <person name="Nagy L.G."/>
            <person name="Grigoriev I.V."/>
            <person name="Martin F."/>
            <person name="Rosso M.N."/>
        </authorList>
    </citation>
    <scope>NUCLEOTIDE SEQUENCE</scope>
    <source>
        <strain evidence="1">CBS 384.51</strain>
    </source>
</reference>
<gene>
    <name evidence="1" type="ORF">BDY19DRAFT_76093</name>
</gene>
<evidence type="ECO:0000313" key="1">
    <source>
        <dbReference type="EMBL" id="KAI0095234.1"/>
    </source>
</evidence>
<keyword evidence="2" id="KW-1185">Reference proteome</keyword>
<sequence>MTGVLLCPFNQIQLHIRLHMQSSGTSSADRILVDPTPANPQGPMSPGLPATDGQPYSGSTFSSSFDDRVGVHQFQHDCKEWGYVAQLHEWAAKEHKPLEWIVIRAGGEAHQPVFEAYPLCK</sequence>
<comment type="caution">
    <text evidence="1">The sequence shown here is derived from an EMBL/GenBank/DDBJ whole genome shotgun (WGS) entry which is preliminary data.</text>
</comment>
<dbReference type="EMBL" id="MU274900">
    <property type="protein sequence ID" value="KAI0095234.1"/>
    <property type="molecule type" value="Genomic_DNA"/>
</dbReference>
<dbReference type="Proteomes" id="UP001055072">
    <property type="component" value="Unassembled WGS sequence"/>
</dbReference>
<evidence type="ECO:0000313" key="2">
    <source>
        <dbReference type="Proteomes" id="UP001055072"/>
    </source>
</evidence>
<protein>
    <submittedName>
        <fullName evidence="1">Uncharacterized protein</fullName>
    </submittedName>
</protein>